<feature type="transmembrane region" description="Helical" evidence="5">
    <location>
        <begin position="337"/>
        <end position="357"/>
    </location>
</feature>
<feature type="transmembrane region" description="Helical" evidence="5">
    <location>
        <begin position="105"/>
        <end position="123"/>
    </location>
</feature>
<name>A0A1S9RIZ3_PENBI</name>
<feature type="domain" description="Major facilitator superfamily (MFS) profile" evidence="6">
    <location>
        <begin position="111"/>
        <end position="605"/>
    </location>
</feature>
<feature type="transmembrane region" description="Helical" evidence="5">
    <location>
        <begin position="508"/>
        <end position="533"/>
    </location>
</feature>
<dbReference type="InterPro" id="IPR036259">
    <property type="entry name" value="MFS_trans_sf"/>
</dbReference>
<feature type="transmembrane region" description="Helical" evidence="5">
    <location>
        <begin position="201"/>
        <end position="222"/>
    </location>
</feature>
<sequence length="607" mass="66295">MRSTYEAPNYRPMNYTLQSYANEWNYKTAAIKTAYEKSGPGAFPGFMSPIVAILDRLKNNYTAEVLFQLGFELKNLAEDLSFYNSVDRPVDDPERLPQAKGETRSGVDMVFFAIAVLGIFLAIGDEYFVFTTSGHIASDFHRLSLAPWLITAYNLGYSVTLPMYGRVCEIYGYKIILLVAYLVFTVGCIISGSAPHLGLVIAGRFVAGVGGAGMTDLISVIITEMAPLREVAVLRSYLQMSSTLGVTIGSSIGGLLTDLLGWRWSFLIKVPLGIFCFAMAAWRLPSASKRGYSNTKEGGKLDESKPDLNLPGICLLGMVIAAIMGVCQLASEELPQKNILMTISVGTVVVGGVLFCLNERYWTKTALIPLSLLKTNGIGLAYIAQLLTMFTFCGFSSNFSDFWVRTKNTSASLAALSIFPLATAGTLSGLIVGSIVRRTGKYKSLSIKCCLAMILGNILLAVRLPQGPYYWEVLFTVIVGIGMGGFFAVTFVGLSASIPDKRSATAMTVYYLAQQLGMMMGISAASVTCRMVFRAYLERKLADFVDSAQIIHHVLSDSRFGFSLPEPLQTMVKDCFFQAFRVVPVMTSISITLVLPILCYLPERSLD</sequence>
<feature type="transmembrane region" description="Helical" evidence="5">
    <location>
        <begin position="262"/>
        <end position="282"/>
    </location>
</feature>
<evidence type="ECO:0000256" key="1">
    <source>
        <dbReference type="ARBA" id="ARBA00004141"/>
    </source>
</evidence>
<feature type="transmembrane region" description="Helical" evidence="5">
    <location>
        <begin position="234"/>
        <end position="256"/>
    </location>
</feature>
<dbReference type="GO" id="GO:0000329">
    <property type="term" value="C:fungal-type vacuole membrane"/>
    <property type="evidence" value="ECO:0007669"/>
    <property type="project" value="TreeGrafter"/>
</dbReference>
<keyword evidence="4 5" id="KW-0472">Membrane</keyword>
<evidence type="ECO:0000256" key="3">
    <source>
        <dbReference type="ARBA" id="ARBA00022989"/>
    </source>
</evidence>
<dbReference type="EMBL" id="LJBN01000169">
    <property type="protein sequence ID" value="OOQ85326.1"/>
    <property type="molecule type" value="Genomic_DNA"/>
</dbReference>
<comment type="caution">
    <text evidence="7">The sequence shown here is derived from an EMBL/GenBank/DDBJ whole genome shotgun (WGS) entry which is preliminary data.</text>
</comment>
<evidence type="ECO:0000259" key="6">
    <source>
        <dbReference type="PROSITE" id="PS50850"/>
    </source>
</evidence>
<dbReference type="PROSITE" id="PS50850">
    <property type="entry name" value="MFS"/>
    <property type="match status" value="1"/>
</dbReference>
<comment type="subcellular location">
    <subcellularLocation>
        <location evidence="1">Membrane</location>
        <topology evidence="1">Multi-pass membrane protein</topology>
    </subcellularLocation>
</comment>
<proteinExistence type="predicted"/>
<feature type="transmembrane region" description="Helical" evidence="5">
    <location>
        <begin position="579"/>
        <end position="601"/>
    </location>
</feature>
<organism evidence="7 8">
    <name type="scientific">Penicillium brasilianum</name>
    <dbReference type="NCBI Taxonomy" id="104259"/>
    <lineage>
        <taxon>Eukaryota</taxon>
        <taxon>Fungi</taxon>
        <taxon>Dikarya</taxon>
        <taxon>Ascomycota</taxon>
        <taxon>Pezizomycotina</taxon>
        <taxon>Eurotiomycetes</taxon>
        <taxon>Eurotiomycetidae</taxon>
        <taxon>Eurotiales</taxon>
        <taxon>Aspergillaceae</taxon>
        <taxon>Penicillium</taxon>
    </lineage>
</organism>
<feature type="transmembrane region" description="Helical" evidence="5">
    <location>
        <begin position="445"/>
        <end position="464"/>
    </location>
</feature>
<evidence type="ECO:0000256" key="2">
    <source>
        <dbReference type="ARBA" id="ARBA00022692"/>
    </source>
</evidence>
<keyword evidence="2 5" id="KW-0812">Transmembrane</keyword>
<dbReference type="InterPro" id="IPR011701">
    <property type="entry name" value="MFS"/>
</dbReference>
<evidence type="ECO:0000256" key="4">
    <source>
        <dbReference type="ARBA" id="ARBA00023136"/>
    </source>
</evidence>
<dbReference type="PANTHER" id="PTHR23501:SF33">
    <property type="entry name" value="MAJOR FACILITATOR SUPERFAMILY (MFS) PROFILE DOMAIN-CONTAINING PROTEIN"/>
    <property type="match status" value="1"/>
</dbReference>
<accession>A0A1S9RIZ3</accession>
<dbReference type="PANTHER" id="PTHR23501">
    <property type="entry name" value="MAJOR FACILITATOR SUPERFAMILY"/>
    <property type="match status" value="1"/>
</dbReference>
<dbReference type="GO" id="GO:0015174">
    <property type="term" value="F:basic amino acid transmembrane transporter activity"/>
    <property type="evidence" value="ECO:0007669"/>
    <property type="project" value="TreeGrafter"/>
</dbReference>
<evidence type="ECO:0000256" key="5">
    <source>
        <dbReference type="SAM" id="Phobius"/>
    </source>
</evidence>
<dbReference type="SUPFAM" id="SSF103473">
    <property type="entry name" value="MFS general substrate transporter"/>
    <property type="match status" value="1"/>
</dbReference>
<feature type="transmembrane region" description="Helical" evidence="5">
    <location>
        <begin position="411"/>
        <end position="433"/>
    </location>
</feature>
<gene>
    <name evidence="7" type="ORF">PEBR_26660</name>
</gene>
<feature type="transmembrane region" description="Helical" evidence="5">
    <location>
        <begin position="175"/>
        <end position="195"/>
    </location>
</feature>
<dbReference type="InterPro" id="IPR020846">
    <property type="entry name" value="MFS_dom"/>
</dbReference>
<feature type="transmembrane region" description="Helical" evidence="5">
    <location>
        <begin position="143"/>
        <end position="163"/>
    </location>
</feature>
<keyword evidence="3 5" id="KW-1133">Transmembrane helix</keyword>
<reference evidence="8" key="1">
    <citation type="submission" date="2015-09" db="EMBL/GenBank/DDBJ databases">
        <authorList>
            <person name="Fill T.P."/>
            <person name="Baretta J.F."/>
            <person name="de Almeida L.G."/>
            <person name="Rocha M."/>
            <person name="de Souza D.H."/>
            <person name="Malavazi I."/>
            <person name="Cerdeira L.T."/>
            <person name="Hong H."/>
            <person name="Samborskyy M."/>
            <person name="de Vasconcelos A.T."/>
            <person name="Leadlay P."/>
            <person name="Rodrigues-Filho E."/>
        </authorList>
    </citation>
    <scope>NUCLEOTIDE SEQUENCE [LARGE SCALE GENOMIC DNA]</scope>
    <source>
        <strain evidence="8">LaBioMMi 136</strain>
    </source>
</reference>
<evidence type="ECO:0000313" key="8">
    <source>
        <dbReference type="Proteomes" id="UP000190744"/>
    </source>
</evidence>
<protein>
    <recommendedName>
        <fullName evidence="6">Major facilitator superfamily (MFS) profile domain-containing protein</fullName>
    </recommendedName>
</protein>
<dbReference type="Gene3D" id="1.20.1250.20">
    <property type="entry name" value="MFS general substrate transporter like domains"/>
    <property type="match status" value="1"/>
</dbReference>
<evidence type="ECO:0000313" key="7">
    <source>
        <dbReference type="EMBL" id="OOQ85326.1"/>
    </source>
</evidence>
<feature type="transmembrane region" description="Helical" evidence="5">
    <location>
        <begin position="378"/>
        <end position="399"/>
    </location>
</feature>
<feature type="transmembrane region" description="Helical" evidence="5">
    <location>
        <begin position="310"/>
        <end position="331"/>
    </location>
</feature>
<dbReference type="AlphaFoldDB" id="A0A1S9RIZ3"/>
<dbReference type="Proteomes" id="UP000190744">
    <property type="component" value="Unassembled WGS sequence"/>
</dbReference>
<dbReference type="Pfam" id="PF07690">
    <property type="entry name" value="MFS_1"/>
    <property type="match status" value="1"/>
</dbReference>
<feature type="transmembrane region" description="Helical" evidence="5">
    <location>
        <begin position="470"/>
        <end position="496"/>
    </location>
</feature>